<keyword evidence="1" id="KW-0812">Transmembrane</keyword>
<dbReference type="Proteomes" id="UP000007174">
    <property type="component" value="Unassembled WGS sequence"/>
</dbReference>
<evidence type="ECO:0000313" key="2">
    <source>
        <dbReference type="EMBL" id="CCF46929.1"/>
    </source>
</evidence>
<accession>H1W366</accession>
<evidence type="ECO:0000256" key="1">
    <source>
        <dbReference type="SAM" id="Phobius"/>
    </source>
</evidence>
<keyword evidence="1" id="KW-0472">Membrane</keyword>
<feature type="transmembrane region" description="Helical" evidence="1">
    <location>
        <begin position="12"/>
        <end position="32"/>
    </location>
</feature>
<gene>
    <name evidence="2" type="ORF">CH063_15514</name>
</gene>
<dbReference type="EMBL" id="CACQ02009194">
    <property type="protein sequence ID" value="CCF46929.1"/>
    <property type="molecule type" value="Genomic_DNA"/>
</dbReference>
<dbReference type="VEuPathDB" id="FungiDB:CH63R_08254"/>
<protein>
    <recommendedName>
        <fullName evidence="4">Integral membrane protein</fullName>
    </recommendedName>
</protein>
<reference evidence="3" key="1">
    <citation type="journal article" date="2012" name="Nat. Genet.">
        <title>Lifestyle transitions in plant pathogenic Colletotrichum fungi deciphered by genome and transcriptome analyses.</title>
        <authorList>
            <person name="O'Connell R.J."/>
            <person name="Thon M.R."/>
            <person name="Hacquard S."/>
            <person name="Amyotte S.G."/>
            <person name="Kleemann J."/>
            <person name="Torres M.F."/>
            <person name="Damm U."/>
            <person name="Buiate E.A."/>
            <person name="Epstein L."/>
            <person name="Alkan N."/>
            <person name="Altmueller J."/>
            <person name="Alvarado-Balderrama L."/>
            <person name="Bauser C.A."/>
            <person name="Becker C."/>
            <person name="Birren B.W."/>
            <person name="Chen Z."/>
            <person name="Choi J."/>
            <person name="Crouch J.A."/>
            <person name="Duvick J.P."/>
            <person name="Farman M.A."/>
            <person name="Gan P."/>
            <person name="Heiman D."/>
            <person name="Henrissat B."/>
            <person name="Howard R.J."/>
            <person name="Kabbage M."/>
            <person name="Koch C."/>
            <person name="Kracher B."/>
            <person name="Kubo Y."/>
            <person name="Law A.D."/>
            <person name="Lebrun M.-H."/>
            <person name="Lee Y.-H."/>
            <person name="Miyara I."/>
            <person name="Moore N."/>
            <person name="Neumann U."/>
            <person name="Nordstroem K."/>
            <person name="Panaccione D.G."/>
            <person name="Panstruga R."/>
            <person name="Place M."/>
            <person name="Proctor R.H."/>
            <person name="Prusky D."/>
            <person name="Rech G."/>
            <person name="Reinhardt R."/>
            <person name="Rollins J.A."/>
            <person name="Rounsley S."/>
            <person name="Schardl C.L."/>
            <person name="Schwartz D.C."/>
            <person name="Shenoy N."/>
            <person name="Shirasu K."/>
            <person name="Sikhakolli U.R."/>
            <person name="Stueber K."/>
            <person name="Sukno S.A."/>
            <person name="Sweigard J.A."/>
            <person name="Takano Y."/>
            <person name="Takahara H."/>
            <person name="Trail F."/>
            <person name="van der Does H.C."/>
            <person name="Voll L.M."/>
            <person name="Will I."/>
            <person name="Young S."/>
            <person name="Zeng Q."/>
            <person name="Zhang J."/>
            <person name="Zhou S."/>
            <person name="Dickman M.B."/>
            <person name="Schulze-Lefert P."/>
            <person name="Ver Loren van Themaat E."/>
            <person name="Ma L.-J."/>
            <person name="Vaillancourt L.J."/>
        </authorList>
    </citation>
    <scope>NUCLEOTIDE SEQUENCE [LARGE SCALE GENOMIC DNA]</scope>
    <source>
        <strain evidence="3">IMI 349063</strain>
    </source>
</reference>
<name>H1W366_COLHI</name>
<sequence>MFEPATKSRYVTLFFIVFTAAWGVAYSFLAWVPCIPVSAFWDFFSVTEARWAFGSRDPEVFARSFESH</sequence>
<dbReference type="HOGENOM" id="CLU_2800891_0_0_1"/>
<proteinExistence type="predicted"/>
<keyword evidence="1" id="KW-1133">Transmembrane helix</keyword>
<evidence type="ECO:0008006" key="4">
    <source>
        <dbReference type="Google" id="ProtNLM"/>
    </source>
</evidence>
<feature type="non-terminal residue" evidence="2">
    <location>
        <position position="68"/>
    </location>
</feature>
<dbReference type="AlphaFoldDB" id="H1W366"/>
<evidence type="ECO:0000313" key="3">
    <source>
        <dbReference type="Proteomes" id="UP000007174"/>
    </source>
</evidence>
<organism evidence="2 3">
    <name type="scientific">Colletotrichum higginsianum (strain IMI 349063)</name>
    <name type="common">Crucifer anthracnose fungus</name>
    <dbReference type="NCBI Taxonomy" id="759273"/>
    <lineage>
        <taxon>Eukaryota</taxon>
        <taxon>Fungi</taxon>
        <taxon>Dikarya</taxon>
        <taxon>Ascomycota</taxon>
        <taxon>Pezizomycotina</taxon>
        <taxon>Sordariomycetes</taxon>
        <taxon>Hypocreomycetidae</taxon>
        <taxon>Glomerellales</taxon>
        <taxon>Glomerellaceae</taxon>
        <taxon>Colletotrichum</taxon>
        <taxon>Colletotrichum destructivum species complex</taxon>
    </lineage>
</organism>